<organism evidence="3 4">
    <name type="scientific">Reticulomyxa filosa</name>
    <dbReference type="NCBI Taxonomy" id="46433"/>
    <lineage>
        <taxon>Eukaryota</taxon>
        <taxon>Sar</taxon>
        <taxon>Rhizaria</taxon>
        <taxon>Retaria</taxon>
        <taxon>Foraminifera</taxon>
        <taxon>Monothalamids</taxon>
        <taxon>Reticulomyxidae</taxon>
        <taxon>Reticulomyxa</taxon>
    </lineage>
</organism>
<dbReference type="Gene3D" id="2.60.120.920">
    <property type="match status" value="1"/>
</dbReference>
<dbReference type="AlphaFoldDB" id="X6P8Q5"/>
<dbReference type="OrthoDB" id="258495at2759"/>
<evidence type="ECO:0000313" key="4">
    <source>
        <dbReference type="Proteomes" id="UP000023152"/>
    </source>
</evidence>
<dbReference type="InterPro" id="IPR043136">
    <property type="entry name" value="B30.2/SPRY_sf"/>
</dbReference>
<evidence type="ECO:0000259" key="2">
    <source>
        <dbReference type="Pfam" id="PF00622"/>
    </source>
</evidence>
<reference evidence="3 4" key="1">
    <citation type="journal article" date="2013" name="Curr. Biol.">
        <title>The Genome of the Foraminiferan Reticulomyxa filosa.</title>
        <authorList>
            <person name="Glockner G."/>
            <person name="Hulsmann N."/>
            <person name="Schleicher M."/>
            <person name="Noegel A.A."/>
            <person name="Eichinger L."/>
            <person name="Gallinger C."/>
            <person name="Pawlowski J."/>
            <person name="Sierra R."/>
            <person name="Euteneuer U."/>
            <person name="Pillet L."/>
            <person name="Moustafa A."/>
            <person name="Platzer M."/>
            <person name="Groth M."/>
            <person name="Szafranski K."/>
            <person name="Schliwa M."/>
        </authorList>
    </citation>
    <scope>NUCLEOTIDE SEQUENCE [LARGE SCALE GENOMIC DNA]</scope>
</reference>
<feature type="region of interest" description="Disordered" evidence="1">
    <location>
        <begin position="196"/>
        <end position="226"/>
    </location>
</feature>
<sequence>MSKEGVTRLDRWACGSSDVTLEGQEATATQKKLSNIYGEAIVAAGRAEWDIKLEFEGYGGIVVGLWRHNLADKNNLEQLPLDNEQFVNFENGYGFSNKTGEFIENKERKNYSQTPWKRGSVLTLHLDMTSQTLTYSVDGKQLGPAKDGLPRGAYRLAAKLQFQEQKLNILRFWTSLEGIVVVFIVYNGVVQVPNGVKEPSATKEQGNNEESNKPTESSTDGDVQKEVIDNNNASQVEVTKRKMIQIQLQLSIHL</sequence>
<feature type="compositionally biased region" description="Polar residues" evidence="1">
    <location>
        <begin position="202"/>
        <end position="221"/>
    </location>
</feature>
<protein>
    <recommendedName>
        <fullName evidence="2">SPRY domain-containing protein</fullName>
    </recommendedName>
</protein>
<gene>
    <name evidence="3" type="ORF">RFI_02509</name>
</gene>
<feature type="domain" description="SPRY" evidence="2">
    <location>
        <begin position="49"/>
        <end position="151"/>
    </location>
</feature>
<evidence type="ECO:0000256" key="1">
    <source>
        <dbReference type="SAM" id="MobiDB-lite"/>
    </source>
</evidence>
<dbReference type="InterPro" id="IPR003877">
    <property type="entry name" value="SPRY_dom"/>
</dbReference>
<dbReference type="Proteomes" id="UP000023152">
    <property type="component" value="Unassembled WGS sequence"/>
</dbReference>
<dbReference type="CDD" id="cd11709">
    <property type="entry name" value="SPRY"/>
    <property type="match status" value="1"/>
</dbReference>
<accession>X6P8Q5</accession>
<name>X6P8Q5_RETFI</name>
<proteinExistence type="predicted"/>
<dbReference type="Pfam" id="PF00622">
    <property type="entry name" value="SPRY"/>
    <property type="match status" value="1"/>
</dbReference>
<comment type="caution">
    <text evidence="3">The sequence shown here is derived from an EMBL/GenBank/DDBJ whole genome shotgun (WGS) entry which is preliminary data.</text>
</comment>
<dbReference type="EMBL" id="ASPP01002446">
    <property type="protein sequence ID" value="ETO34581.1"/>
    <property type="molecule type" value="Genomic_DNA"/>
</dbReference>
<dbReference type="InterPro" id="IPR013320">
    <property type="entry name" value="ConA-like_dom_sf"/>
</dbReference>
<dbReference type="SUPFAM" id="SSF49899">
    <property type="entry name" value="Concanavalin A-like lectins/glucanases"/>
    <property type="match status" value="1"/>
</dbReference>
<keyword evidence="4" id="KW-1185">Reference proteome</keyword>
<evidence type="ECO:0000313" key="3">
    <source>
        <dbReference type="EMBL" id="ETO34581.1"/>
    </source>
</evidence>